<protein>
    <submittedName>
        <fullName evidence="2">Putative secreted protein</fullName>
    </submittedName>
</protein>
<keyword evidence="1" id="KW-0732">Signal</keyword>
<organism evidence="2">
    <name type="scientific">Amblyomma cajennense</name>
    <name type="common">Cayenne tick</name>
    <name type="synonym">Acarus cajennensis</name>
    <dbReference type="NCBI Taxonomy" id="34607"/>
    <lineage>
        <taxon>Eukaryota</taxon>
        <taxon>Metazoa</taxon>
        <taxon>Ecdysozoa</taxon>
        <taxon>Arthropoda</taxon>
        <taxon>Chelicerata</taxon>
        <taxon>Arachnida</taxon>
        <taxon>Acari</taxon>
        <taxon>Parasitiformes</taxon>
        <taxon>Ixodida</taxon>
        <taxon>Ixodoidea</taxon>
        <taxon>Ixodidae</taxon>
        <taxon>Amblyomminae</taxon>
        <taxon>Amblyomma</taxon>
    </lineage>
</organism>
<reference evidence="2" key="1">
    <citation type="submission" date="2014-03" db="EMBL/GenBank/DDBJ databases">
        <title>The sialotranscriptome of Amblyomma triste, Amblyomma parvum and Amblyomma cajennense ticks, uncovered by 454-based RNA-seq.</title>
        <authorList>
            <person name="Garcia G.R."/>
            <person name="Gardinassi L.G."/>
            <person name="Ribeiro J.M."/>
            <person name="Anatriello E."/>
            <person name="Ferreira B.R."/>
            <person name="Moreira H.N."/>
            <person name="Mafra C."/>
            <person name="Olegario M.M."/>
            <person name="Szabo P.J."/>
            <person name="Miranda-Santos I.K."/>
            <person name="Maruyama S.R."/>
        </authorList>
    </citation>
    <scope>NUCLEOTIDE SEQUENCE</scope>
    <source>
        <strain evidence="2">Uberlandia</strain>
        <tissue evidence="2">Salivary glands</tissue>
    </source>
</reference>
<sequence>MLLLSLLTSVVALFVLTNEWAQPLPLLQPACACCQGSLFERIKTRIQVLSEGLSMTQHVLYNFLRAAQKDSLTKMMQVASHGRTKTEENMESCVYAFPILSVACHCGC</sequence>
<feature type="chain" id="PRO_5001515245" evidence="1">
    <location>
        <begin position="22"/>
        <end position="108"/>
    </location>
</feature>
<feature type="signal peptide" evidence="1">
    <location>
        <begin position="1"/>
        <end position="21"/>
    </location>
</feature>
<evidence type="ECO:0000313" key="2">
    <source>
        <dbReference type="EMBL" id="JAC18950.1"/>
    </source>
</evidence>
<dbReference type="AlphaFoldDB" id="A0A023FCG1"/>
<proteinExistence type="evidence at transcript level"/>
<evidence type="ECO:0000256" key="1">
    <source>
        <dbReference type="SAM" id="SignalP"/>
    </source>
</evidence>
<dbReference type="EMBL" id="GBBK01005532">
    <property type="protein sequence ID" value="JAC18950.1"/>
    <property type="molecule type" value="mRNA"/>
</dbReference>
<accession>A0A023FCG1</accession>
<name>A0A023FCG1_AMBCJ</name>